<feature type="transmembrane region" description="Helical" evidence="1">
    <location>
        <begin position="53"/>
        <end position="72"/>
    </location>
</feature>
<dbReference type="AlphaFoldDB" id="A0A9X2KBN0"/>
<sequence>MTEGTVARRATVPRFLPAMRVTVILQALTLLVQAVTAGTLLSSPDGRMLHGLTALVVVGTAAVQLLVAILVWRPGGGSPGFIANSAFMLVLSLAAAALGDAHVPELHVPLGVLLFGGSVMLIMRAWSGRPGEGRRGSPLA</sequence>
<keyword evidence="1" id="KW-0812">Transmembrane</keyword>
<evidence type="ECO:0000313" key="2">
    <source>
        <dbReference type="EMBL" id="MCP2364151.1"/>
    </source>
</evidence>
<dbReference type="Proteomes" id="UP001139648">
    <property type="component" value="Unassembled WGS sequence"/>
</dbReference>
<organism evidence="2 3">
    <name type="scientific">Nonomuraea thailandensis</name>
    <dbReference type="NCBI Taxonomy" id="1188745"/>
    <lineage>
        <taxon>Bacteria</taxon>
        <taxon>Bacillati</taxon>
        <taxon>Actinomycetota</taxon>
        <taxon>Actinomycetes</taxon>
        <taxon>Streptosporangiales</taxon>
        <taxon>Streptosporangiaceae</taxon>
        <taxon>Nonomuraea</taxon>
    </lineage>
</organism>
<protein>
    <submittedName>
        <fullName evidence="2">Uncharacterized protein</fullName>
    </submittedName>
</protein>
<keyword evidence="1" id="KW-0472">Membrane</keyword>
<evidence type="ECO:0000256" key="1">
    <source>
        <dbReference type="SAM" id="Phobius"/>
    </source>
</evidence>
<dbReference type="RefSeq" id="WP_253756342.1">
    <property type="nucleotide sequence ID" value="NZ_BAABKA010000012.1"/>
</dbReference>
<evidence type="ECO:0000313" key="3">
    <source>
        <dbReference type="Proteomes" id="UP001139648"/>
    </source>
</evidence>
<name>A0A9X2KBN0_9ACTN</name>
<comment type="caution">
    <text evidence="2">The sequence shown here is derived from an EMBL/GenBank/DDBJ whole genome shotgun (WGS) entry which is preliminary data.</text>
</comment>
<gene>
    <name evidence="2" type="ORF">HD597_011171</name>
</gene>
<feature type="transmembrane region" description="Helical" evidence="1">
    <location>
        <begin position="81"/>
        <end position="100"/>
    </location>
</feature>
<proteinExistence type="predicted"/>
<accession>A0A9X2KBN0</accession>
<reference evidence="2" key="1">
    <citation type="submission" date="2022-06" db="EMBL/GenBank/DDBJ databases">
        <title>Sequencing the genomes of 1000 actinobacteria strains.</title>
        <authorList>
            <person name="Klenk H.-P."/>
        </authorList>
    </citation>
    <scope>NUCLEOTIDE SEQUENCE</scope>
    <source>
        <strain evidence="2">DSM 46694</strain>
    </source>
</reference>
<dbReference type="EMBL" id="JAMZEB010000002">
    <property type="protein sequence ID" value="MCP2364151.1"/>
    <property type="molecule type" value="Genomic_DNA"/>
</dbReference>
<keyword evidence="3" id="KW-1185">Reference proteome</keyword>
<keyword evidence="1" id="KW-1133">Transmembrane helix</keyword>
<feature type="transmembrane region" description="Helical" evidence="1">
    <location>
        <begin position="106"/>
        <end position="126"/>
    </location>
</feature>